<dbReference type="Proteomes" id="UP000800235">
    <property type="component" value="Unassembled WGS sequence"/>
</dbReference>
<keyword evidence="4 8" id="KW-0863">Zinc-finger</keyword>
<evidence type="ECO:0000256" key="2">
    <source>
        <dbReference type="ARBA" id="ARBA00022723"/>
    </source>
</evidence>
<dbReference type="InterPro" id="IPR013087">
    <property type="entry name" value="Znf_C2H2_type"/>
</dbReference>
<keyword evidence="6" id="KW-0238">DNA-binding</keyword>
<evidence type="ECO:0000256" key="8">
    <source>
        <dbReference type="PROSITE-ProRule" id="PRU00042"/>
    </source>
</evidence>
<dbReference type="GO" id="GO:0003700">
    <property type="term" value="F:DNA-binding transcription factor activity"/>
    <property type="evidence" value="ECO:0007669"/>
    <property type="project" value="TreeGrafter"/>
</dbReference>
<keyword evidence="2" id="KW-0479">Metal-binding</keyword>
<dbReference type="InterPro" id="IPR050589">
    <property type="entry name" value="Ikaros_C2H2-ZF"/>
</dbReference>
<sequence length="377" mass="42332">MHSKNLENVGSNELERQRLSPRVEQYVFSTGPDESSSYYSAYLGHDDSNISICQESFQGLVQQHHTPPRPFSCGKCDRTFARRHDRERHQKGHLGEQRYVCDNGGCGKHFTRAEGLRNHFKSEIGMQCKARRSPGENQHGQHHEATVRSSTDKCSSYSTCFSPGERSSSNPSPQYRPLPTATATSRALQNNWRSAEQVTSFASQPQYLSRMGMPVTSNTISDKFSSTALHCKTQIRSAFGPSNLSFIRELMDALNQSINAWTAIENSQAHSPSTDSAKEILTKALHSLCSARNRSLLTHEECKIYASLKAQVLSYNMEQEDYVSRLEELWTQLAIVAQHEGVDLKSLHPFRLAAEMQMSDVSDHAQMSAKIMANGRL</sequence>
<accession>A0A9P4TXX3</accession>
<dbReference type="OrthoDB" id="21416at2759"/>
<dbReference type="GO" id="GO:0008270">
    <property type="term" value="F:zinc ion binding"/>
    <property type="evidence" value="ECO:0007669"/>
    <property type="project" value="UniProtKB-KW"/>
</dbReference>
<dbReference type="PANTHER" id="PTHR24404">
    <property type="entry name" value="ZINC FINGER PROTEIN"/>
    <property type="match status" value="1"/>
</dbReference>
<comment type="subcellular location">
    <subcellularLocation>
        <location evidence="1">Nucleus</location>
    </subcellularLocation>
</comment>
<dbReference type="PANTHER" id="PTHR24404:SF78">
    <property type="entry name" value="ZINC FINGER PROTEIN ZTF-16"/>
    <property type="match status" value="1"/>
</dbReference>
<dbReference type="GO" id="GO:0005634">
    <property type="term" value="C:nucleus"/>
    <property type="evidence" value="ECO:0007669"/>
    <property type="project" value="UniProtKB-SubCell"/>
</dbReference>
<dbReference type="AlphaFoldDB" id="A0A9P4TXX3"/>
<feature type="domain" description="C2H2-type" evidence="10">
    <location>
        <begin position="99"/>
        <end position="128"/>
    </location>
</feature>
<dbReference type="PROSITE" id="PS50157">
    <property type="entry name" value="ZINC_FINGER_C2H2_2"/>
    <property type="match status" value="2"/>
</dbReference>
<dbReference type="GO" id="GO:0006357">
    <property type="term" value="P:regulation of transcription by RNA polymerase II"/>
    <property type="evidence" value="ECO:0007669"/>
    <property type="project" value="TreeGrafter"/>
</dbReference>
<keyword evidence="5" id="KW-0862">Zinc</keyword>
<feature type="domain" description="C2H2-type" evidence="10">
    <location>
        <begin position="71"/>
        <end position="98"/>
    </location>
</feature>
<keyword evidence="7" id="KW-0539">Nucleus</keyword>
<evidence type="ECO:0000256" key="5">
    <source>
        <dbReference type="ARBA" id="ARBA00022833"/>
    </source>
</evidence>
<gene>
    <name evidence="11" type="ORF">EJ08DRAFT_258888</name>
</gene>
<evidence type="ECO:0000256" key="6">
    <source>
        <dbReference type="ARBA" id="ARBA00023125"/>
    </source>
</evidence>
<organism evidence="11 12">
    <name type="scientific">Tothia fuscella</name>
    <dbReference type="NCBI Taxonomy" id="1048955"/>
    <lineage>
        <taxon>Eukaryota</taxon>
        <taxon>Fungi</taxon>
        <taxon>Dikarya</taxon>
        <taxon>Ascomycota</taxon>
        <taxon>Pezizomycotina</taxon>
        <taxon>Dothideomycetes</taxon>
        <taxon>Pleosporomycetidae</taxon>
        <taxon>Venturiales</taxon>
        <taxon>Cylindrosympodiaceae</taxon>
        <taxon>Tothia</taxon>
    </lineage>
</organism>
<dbReference type="Gene3D" id="3.30.160.60">
    <property type="entry name" value="Classic Zinc Finger"/>
    <property type="match status" value="1"/>
</dbReference>
<dbReference type="Pfam" id="PF00096">
    <property type="entry name" value="zf-C2H2"/>
    <property type="match status" value="2"/>
</dbReference>
<evidence type="ECO:0000313" key="12">
    <source>
        <dbReference type="Proteomes" id="UP000800235"/>
    </source>
</evidence>
<evidence type="ECO:0000313" key="11">
    <source>
        <dbReference type="EMBL" id="KAF2430040.1"/>
    </source>
</evidence>
<dbReference type="EMBL" id="MU007042">
    <property type="protein sequence ID" value="KAF2430040.1"/>
    <property type="molecule type" value="Genomic_DNA"/>
</dbReference>
<feature type="region of interest" description="Disordered" evidence="9">
    <location>
        <begin position="130"/>
        <end position="154"/>
    </location>
</feature>
<comment type="caution">
    <text evidence="11">The sequence shown here is derived from an EMBL/GenBank/DDBJ whole genome shotgun (WGS) entry which is preliminary data.</text>
</comment>
<evidence type="ECO:0000256" key="1">
    <source>
        <dbReference type="ARBA" id="ARBA00004123"/>
    </source>
</evidence>
<dbReference type="SUPFAM" id="SSF57667">
    <property type="entry name" value="beta-beta-alpha zinc fingers"/>
    <property type="match status" value="1"/>
</dbReference>
<protein>
    <recommendedName>
        <fullName evidence="10">C2H2-type domain-containing protein</fullName>
    </recommendedName>
</protein>
<evidence type="ECO:0000259" key="10">
    <source>
        <dbReference type="PROSITE" id="PS50157"/>
    </source>
</evidence>
<dbReference type="PROSITE" id="PS00028">
    <property type="entry name" value="ZINC_FINGER_C2H2_1"/>
    <property type="match status" value="1"/>
</dbReference>
<reference evidence="11" key="1">
    <citation type="journal article" date="2020" name="Stud. Mycol.">
        <title>101 Dothideomycetes genomes: a test case for predicting lifestyles and emergence of pathogens.</title>
        <authorList>
            <person name="Haridas S."/>
            <person name="Albert R."/>
            <person name="Binder M."/>
            <person name="Bloem J."/>
            <person name="Labutti K."/>
            <person name="Salamov A."/>
            <person name="Andreopoulos B."/>
            <person name="Baker S."/>
            <person name="Barry K."/>
            <person name="Bills G."/>
            <person name="Bluhm B."/>
            <person name="Cannon C."/>
            <person name="Castanera R."/>
            <person name="Culley D."/>
            <person name="Daum C."/>
            <person name="Ezra D."/>
            <person name="Gonzalez J."/>
            <person name="Henrissat B."/>
            <person name="Kuo A."/>
            <person name="Liang C."/>
            <person name="Lipzen A."/>
            <person name="Lutzoni F."/>
            <person name="Magnuson J."/>
            <person name="Mondo S."/>
            <person name="Nolan M."/>
            <person name="Ohm R."/>
            <person name="Pangilinan J."/>
            <person name="Park H.-J."/>
            <person name="Ramirez L."/>
            <person name="Alfaro M."/>
            <person name="Sun H."/>
            <person name="Tritt A."/>
            <person name="Yoshinaga Y."/>
            <person name="Zwiers L.-H."/>
            <person name="Turgeon B."/>
            <person name="Goodwin S."/>
            <person name="Spatafora J."/>
            <person name="Crous P."/>
            <person name="Grigoriev I."/>
        </authorList>
    </citation>
    <scope>NUCLEOTIDE SEQUENCE</scope>
    <source>
        <strain evidence="11">CBS 130266</strain>
    </source>
</reference>
<name>A0A9P4TXX3_9PEZI</name>
<evidence type="ECO:0000256" key="4">
    <source>
        <dbReference type="ARBA" id="ARBA00022771"/>
    </source>
</evidence>
<evidence type="ECO:0000256" key="7">
    <source>
        <dbReference type="ARBA" id="ARBA00023242"/>
    </source>
</evidence>
<dbReference type="InterPro" id="IPR036236">
    <property type="entry name" value="Znf_C2H2_sf"/>
</dbReference>
<keyword evidence="3" id="KW-0677">Repeat</keyword>
<keyword evidence="12" id="KW-1185">Reference proteome</keyword>
<evidence type="ECO:0000256" key="9">
    <source>
        <dbReference type="SAM" id="MobiDB-lite"/>
    </source>
</evidence>
<evidence type="ECO:0000256" key="3">
    <source>
        <dbReference type="ARBA" id="ARBA00022737"/>
    </source>
</evidence>
<dbReference type="SMART" id="SM00355">
    <property type="entry name" value="ZnF_C2H2"/>
    <property type="match status" value="2"/>
</dbReference>
<dbReference type="GO" id="GO:0000978">
    <property type="term" value="F:RNA polymerase II cis-regulatory region sequence-specific DNA binding"/>
    <property type="evidence" value="ECO:0007669"/>
    <property type="project" value="TreeGrafter"/>
</dbReference>
<proteinExistence type="predicted"/>